<accession>A0A0E9XY79</accession>
<sequence>MLRVENCWNVKSGLG</sequence>
<organism evidence="1">
    <name type="scientific">Anguilla anguilla</name>
    <name type="common">European freshwater eel</name>
    <name type="synonym">Muraena anguilla</name>
    <dbReference type="NCBI Taxonomy" id="7936"/>
    <lineage>
        <taxon>Eukaryota</taxon>
        <taxon>Metazoa</taxon>
        <taxon>Chordata</taxon>
        <taxon>Craniata</taxon>
        <taxon>Vertebrata</taxon>
        <taxon>Euteleostomi</taxon>
        <taxon>Actinopterygii</taxon>
        <taxon>Neopterygii</taxon>
        <taxon>Teleostei</taxon>
        <taxon>Anguilliformes</taxon>
        <taxon>Anguillidae</taxon>
        <taxon>Anguilla</taxon>
    </lineage>
</organism>
<reference evidence="1" key="1">
    <citation type="submission" date="2014-11" db="EMBL/GenBank/DDBJ databases">
        <authorList>
            <person name="Amaro Gonzalez C."/>
        </authorList>
    </citation>
    <scope>NUCLEOTIDE SEQUENCE</scope>
</reference>
<evidence type="ECO:0000313" key="1">
    <source>
        <dbReference type="EMBL" id="JAI07693.1"/>
    </source>
</evidence>
<protein>
    <submittedName>
        <fullName evidence="1">Uncharacterized protein</fullName>
    </submittedName>
</protein>
<dbReference type="EMBL" id="GBXM01000885">
    <property type="protein sequence ID" value="JAI07693.1"/>
    <property type="molecule type" value="Transcribed_RNA"/>
</dbReference>
<name>A0A0E9XY79_ANGAN</name>
<proteinExistence type="predicted"/>
<reference evidence="1" key="2">
    <citation type="journal article" date="2015" name="Fish Shellfish Immunol.">
        <title>Early steps in the European eel (Anguilla anguilla)-Vibrio vulnificus interaction in the gills: Role of the RtxA13 toxin.</title>
        <authorList>
            <person name="Callol A."/>
            <person name="Pajuelo D."/>
            <person name="Ebbesson L."/>
            <person name="Teles M."/>
            <person name="MacKenzie S."/>
            <person name="Amaro C."/>
        </authorList>
    </citation>
    <scope>NUCLEOTIDE SEQUENCE</scope>
</reference>